<dbReference type="HAMAP" id="MF_00101">
    <property type="entry name" value="AcpS"/>
    <property type="match status" value="1"/>
</dbReference>
<dbReference type="Pfam" id="PF01648">
    <property type="entry name" value="ACPS"/>
    <property type="match status" value="1"/>
</dbReference>
<dbReference type="Gene3D" id="3.90.470.20">
    <property type="entry name" value="4'-phosphopantetheinyl transferase domain"/>
    <property type="match status" value="1"/>
</dbReference>
<reference evidence="3 4" key="1">
    <citation type="submission" date="2019-04" db="EMBL/GenBank/DDBJ databases">
        <title>Comparative genomics and transcriptomics to analyze fruiting body development in filamentous ascomycetes.</title>
        <authorList>
            <consortium name="DOE Joint Genome Institute"/>
            <person name="Lutkenhaus R."/>
            <person name="Traeger S."/>
            <person name="Breuer J."/>
            <person name="Kuo A."/>
            <person name="Lipzen A."/>
            <person name="Pangilinan J."/>
            <person name="Dilworth D."/>
            <person name="Sandor L."/>
            <person name="Poggeler S."/>
            <person name="Barry K."/>
            <person name="Grigoriev I.V."/>
            <person name="Nowrousian M."/>
        </authorList>
    </citation>
    <scope>NUCLEOTIDE SEQUENCE [LARGE SCALE GENOMIC DNA]</scope>
    <source>
        <strain evidence="3 4">CBS 389.68</strain>
    </source>
</reference>
<organism evidence="3 4">
    <name type="scientific">Ascodesmis nigricans</name>
    <dbReference type="NCBI Taxonomy" id="341454"/>
    <lineage>
        <taxon>Eukaryota</taxon>
        <taxon>Fungi</taxon>
        <taxon>Dikarya</taxon>
        <taxon>Ascomycota</taxon>
        <taxon>Pezizomycotina</taxon>
        <taxon>Pezizomycetes</taxon>
        <taxon>Pezizales</taxon>
        <taxon>Ascodesmidaceae</taxon>
        <taxon>Ascodesmis</taxon>
    </lineage>
</organism>
<proteinExistence type="inferred from homology"/>
<dbReference type="EMBL" id="ML220114">
    <property type="protein sequence ID" value="TGZ82893.1"/>
    <property type="molecule type" value="Genomic_DNA"/>
</dbReference>
<gene>
    <name evidence="3" type="ORF">EX30DRAFT_362495</name>
</gene>
<dbReference type="InterPro" id="IPR008278">
    <property type="entry name" value="4-PPantetheinyl_Trfase_dom"/>
</dbReference>
<accession>A0A4S2N1L3</accession>
<dbReference type="InterPro" id="IPR037143">
    <property type="entry name" value="4-PPantetheinyl_Trfase_dom_sf"/>
</dbReference>
<dbReference type="GO" id="GO:0008897">
    <property type="term" value="F:holo-[acyl-carrier-protein] synthase activity"/>
    <property type="evidence" value="ECO:0007669"/>
    <property type="project" value="InterPro"/>
</dbReference>
<evidence type="ECO:0000313" key="3">
    <source>
        <dbReference type="EMBL" id="TGZ82893.1"/>
    </source>
</evidence>
<dbReference type="GO" id="GO:0006633">
    <property type="term" value="P:fatty acid biosynthetic process"/>
    <property type="evidence" value="ECO:0007669"/>
    <property type="project" value="InterPro"/>
</dbReference>
<keyword evidence="4" id="KW-1185">Reference proteome</keyword>
<evidence type="ECO:0000256" key="1">
    <source>
        <dbReference type="ARBA" id="ARBA00022679"/>
    </source>
</evidence>
<dbReference type="Proteomes" id="UP000298138">
    <property type="component" value="Unassembled WGS sequence"/>
</dbReference>
<dbReference type="AlphaFoldDB" id="A0A4S2N1L3"/>
<sequence>MYPGIGVDLLHLPRLASLVSRRSTYLDRFARRILTPNEFTTFRTLAQASSTANTNATSSLIRWLGVRWAAKEAAFKAGGPRYWKQVEVKYLDSGKPYLAVGGREGGLSISHDGEYVVAMAMIPPALPDPMSPQMMRQNVALSGGGLAEAREC</sequence>
<evidence type="ECO:0000259" key="2">
    <source>
        <dbReference type="Pfam" id="PF01648"/>
    </source>
</evidence>
<feature type="domain" description="4'-phosphopantetheinyl transferase" evidence="2">
    <location>
        <begin position="4"/>
        <end position="119"/>
    </location>
</feature>
<dbReference type="SUPFAM" id="SSF56214">
    <property type="entry name" value="4'-phosphopantetheinyl transferase"/>
    <property type="match status" value="1"/>
</dbReference>
<name>A0A4S2N1L3_9PEZI</name>
<dbReference type="GO" id="GO:0000287">
    <property type="term" value="F:magnesium ion binding"/>
    <property type="evidence" value="ECO:0007669"/>
    <property type="project" value="InterPro"/>
</dbReference>
<dbReference type="InParanoid" id="A0A4S2N1L3"/>
<keyword evidence="1 3" id="KW-0808">Transferase</keyword>
<dbReference type="OrthoDB" id="15433at2759"/>
<protein>
    <submittedName>
        <fullName evidence="3">4'-phosphopantetheinyl transferase</fullName>
    </submittedName>
</protein>
<dbReference type="InterPro" id="IPR002582">
    <property type="entry name" value="ACPS"/>
</dbReference>
<evidence type="ECO:0000313" key="4">
    <source>
        <dbReference type="Proteomes" id="UP000298138"/>
    </source>
</evidence>